<feature type="coiled-coil region" evidence="7">
    <location>
        <begin position="365"/>
        <end position="392"/>
    </location>
</feature>
<dbReference type="EMBL" id="LR746269">
    <property type="protein sequence ID" value="CAA7397963.1"/>
    <property type="molecule type" value="Genomic_DNA"/>
</dbReference>
<feature type="region of interest" description="Disordered" evidence="8">
    <location>
        <begin position="1"/>
        <end position="42"/>
    </location>
</feature>
<dbReference type="GO" id="GO:0005634">
    <property type="term" value="C:nucleus"/>
    <property type="evidence" value="ECO:0007669"/>
    <property type="project" value="UniProtKB-SubCell"/>
</dbReference>
<dbReference type="CDD" id="cd11393">
    <property type="entry name" value="bHLH_AtbHLH_like"/>
    <property type="match status" value="1"/>
</dbReference>
<keyword evidence="7" id="KW-0175">Coiled coil</keyword>
<organism evidence="10 11">
    <name type="scientific">Spirodela intermedia</name>
    <name type="common">Intermediate duckweed</name>
    <dbReference type="NCBI Taxonomy" id="51605"/>
    <lineage>
        <taxon>Eukaryota</taxon>
        <taxon>Viridiplantae</taxon>
        <taxon>Streptophyta</taxon>
        <taxon>Embryophyta</taxon>
        <taxon>Tracheophyta</taxon>
        <taxon>Spermatophyta</taxon>
        <taxon>Magnoliopsida</taxon>
        <taxon>Liliopsida</taxon>
        <taxon>Araceae</taxon>
        <taxon>Lemnoideae</taxon>
        <taxon>Spirodela</taxon>
    </lineage>
</organism>
<evidence type="ECO:0000256" key="5">
    <source>
        <dbReference type="ARBA" id="ARBA00023163"/>
    </source>
</evidence>
<dbReference type="AlphaFoldDB" id="A0A7I8KJL8"/>
<feature type="region of interest" description="Disordered" evidence="8">
    <location>
        <begin position="140"/>
        <end position="166"/>
    </location>
</feature>
<gene>
    <name evidence="10" type="ORF">SI8410_06008628</name>
</gene>
<keyword evidence="6" id="KW-0539">Nucleus</keyword>
<reference evidence="10" key="1">
    <citation type="submission" date="2020-02" db="EMBL/GenBank/DDBJ databases">
        <authorList>
            <person name="Scholz U."/>
            <person name="Mascher M."/>
            <person name="Fiebig A."/>
        </authorList>
    </citation>
    <scope>NUCLEOTIDE SEQUENCE</scope>
</reference>
<name>A0A7I8KJL8_SPIIN</name>
<dbReference type="InterPro" id="IPR036638">
    <property type="entry name" value="HLH_DNA-bd_sf"/>
</dbReference>
<dbReference type="InterPro" id="IPR045843">
    <property type="entry name" value="IND-like"/>
</dbReference>
<dbReference type="FunFam" id="4.10.280.10:FF:000021">
    <property type="entry name" value="Transcription factor bHLH130 family"/>
    <property type="match status" value="1"/>
</dbReference>
<protein>
    <recommendedName>
        <fullName evidence="9">BHLH domain-containing protein</fullName>
    </recommendedName>
</protein>
<keyword evidence="5" id="KW-0804">Transcription</keyword>
<accession>A0A7I8KJL8</accession>
<dbReference type="OrthoDB" id="2019494at2759"/>
<evidence type="ECO:0000256" key="8">
    <source>
        <dbReference type="SAM" id="MobiDB-lite"/>
    </source>
</evidence>
<dbReference type="SMART" id="SM00353">
    <property type="entry name" value="HLH"/>
    <property type="match status" value="1"/>
</dbReference>
<feature type="region of interest" description="Disordered" evidence="8">
    <location>
        <begin position="194"/>
        <end position="223"/>
    </location>
</feature>
<keyword evidence="3" id="KW-0805">Transcription regulation</keyword>
<evidence type="ECO:0000256" key="4">
    <source>
        <dbReference type="ARBA" id="ARBA00023125"/>
    </source>
</evidence>
<evidence type="ECO:0000256" key="3">
    <source>
        <dbReference type="ARBA" id="ARBA00023015"/>
    </source>
</evidence>
<dbReference type="Gene3D" id="4.10.280.10">
    <property type="entry name" value="Helix-loop-helix DNA-binding domain"/>
    <property type="match status" value="1"/>
</dbReference>
<dbReference type="InterPro" id="IPR011598">
    <property type="entry name" value="bHLH_dom"/>
</dbReference>
<dbReference type="GO" id="GO:0000981">
    <property type="term" value="F:DNA-binding transcription factor activity, RNA polymerase II-specific"/>
    <property type="evidence" value="ECO:0007669"/>
    <property type="project" value="TreeGrafter"/>
</dbReference>
<evidence type="ECO:0000256" key="1">
    <source>
        <dbReference type="ARBA" id="ARBA00004123"/>
    </source>
</evidence>
<dbReference type="PANTHER" id="PTHR16223:SF125">
    <property type="entry name" value="OS08G0506700 PROTEIN"/>
    <property type="match status" value="1"/>
</dbReference>
<proteinExistence type="inferred from homology"/>
<dbReference type="Proteomes" id="UP000663760">
    <property type="component" value="Chromosome 6"/>
</dbReference>
<dbReference type="InterPro" id="IPR045239">
    <property type="entry name" value="bHLH95_bHLH"/>
</dbReference>
<dbReference type="GO" id="GO:0046983">
    <property type="term" value="F:protein dimerization activity"/>
    <property type="evidence" value="ECO:0007669"/>
    <property type="project" value="InterPro"/>
</dbReference>
<feature type="compositionally biased region" description="Polar residues" evidence="8">
    <location>
        <begin position="1"/>
        <end position="10"/>
    </location>
</feature>
<sequence length="398" mass="43142">MYGSPANSKDLNLRIPAASINQGKEESDLGQNQQQQEQQMSSGLLRYRSAPSSLLGEMCESFFPHRSSTGEAETMFTRFMSPDLRDQIGEKSSPHKSIRFLPEIEQEVGEASHQQNGGFPSSAPHVAAYHASGSPAALEGSYRVATSTSMESERESSGTRRSVPIRQSSSPASLFSLLSAENDFSVLSGIGGFRSGNCSNGEPNPSSSRMKGQISFSSRHSSSSSLISQISEIGGEAMAGSSPEDGGRCFIPGLPVAAWDDPPDGFSIAIKRPRDPSEAQIGEAGSGHIPTLAHHFNLPKTSSEMAAVLQFQDAIPCKIRAKRGCATHPRSIAERIRRTRISERIRRLQELVPNMDKQTNTADMLDFAVEYIRELEEQVKSLSETKTNCTCSASKEKP</sequence>
<dbReference type="Pfam" id="PF00010">
    <property type="entry name" value="HLH"/>
    <property type="match status" value="1"/>
</dbReference>
<evidence type="ECO:0000256" key="7">
    <source>
        <dbReference type="SAM" id="Coils"/>
    </source>
</evidence>
<feature type="compositionally biased region" description="Polar residues" evidence="8">
    <location>
        <begin position="196"/>
        <end position="210"/>
    </location>
</feature>
<evidence type="ECO:0000256" key="6">
    <source>
        <dbReference type="ARBA" id="ARBA00023242"/>
    </source>
</evidence>
<keyword evidence="4" id="KW-0238">DNA-binding</keyword>
<dbReference type="SUPFAM" id="SSF47459">
    <property type="entry name" value="HLH, helix-loop-helix DNA-binding domain"/>
    <property type="match status" value="1"/>
</dbReference>
<dbReference type="GO" id="GO:0000978">
    <property type="term" value="F:RNA polymerase II cis-regulatory region sequence-specific DNA binding"/>
    <property type="evidence" value="ECO:0007669"/>
    <property type="project" value="TreeGrafter"/>
</dbReference>
<evidence type="ECO:0000313" key="10">
    <source>
        <dbReference type="EMBL" id="CAA7397963.1"/>
    </source>
</evidence>
<feature type="domain" description="BHLH" evidence="9">
    <location>
        <begin position="325"/>
        <end position="375"/>
    </location>
</feature>
<feature type="compositionally biased region" description="Low complexity" evidence="8">
    <location>
        <begin position="214"/>
        <end position="223"/>
    </location>
</feature>
<evidence type="ECO:0000313" key="11">
    <source>
        <dbReference type="Proteomes" id="UP000663760"/>
    </source>
</evidence>
<keyword evidence="11" id="KW-1185">Reference proteome</keyword>
<dbReference type="PANTHER" id="PTHR16223">
    <property type="entry name" value="TRANSCRIPTION FACTOR BHLH83-RELATED"/>
    <property type="match status" value="1"/>
</dbReference>
<comment type="similarity">
    <text evidence="2">Belongs to the bHLH protein family.</text>
</comment>
<evidence type="ECO:0000256" key="2">
    <source>
        <dbReference type="ARBA" id="ARBA00005510"/>
    </source>
</evidence>
<dbReference type="PROSITE" id="PS50888">
    <property type="entry name" value="BHLH"/>
    <property type="match status" value="1"/>
</dbReference>
<comment type="subcellular location">
    <subcellularLocation>
        <location evidence="1">Nucleus</location>
    </subcellularLocation>
</comment>
<evidence type="ECO:0000259" key="9">
    <source>
        <dbReference type="PROSITE" id="PS50888"/>
    </source>
</evidence>